<evidence type="ECO:0000313" key="9">
    <source>
        <dbReference type="Proteomes" id="UP000050761"/>
    </source>
</evidence>
<name>A0A3P7YUL3_HELPZ</name>
<feature type="domain" description="SSD" evidence="7">
    <location>
        <begin position="226"/>
        <end position="353"/>
    </location>
</feature>
<dbReference type="InterPro" id="IPR000731">
    <property type="entry name" value="SSD"/>
</dbReference>
<dbReference type="SUPFAM" id="SSF82866">
    <property type="entry name" value="Multidrug efflux transporter AcrB transmembrane domain"/>
    <property type="match status" value="1"/>
</dbReference>
<accession>A0A3P7YUL3</accession>
<evidence type="ECO:0000256" key="4">
    <source>
        <dbReference type="ARBA" id="ARBA00022989"/>
    </source>
</evidence>
<proteinExistence type="inferred from homology"/>
<dbReference type="GO" id="GO:0006897">
    <property type="term" value="P:endocytosis"/>
    <property type="evidence" value="ECO:0007669"/>
    <property type="project" value="TreeGrafter"/>
</dbReference>
<evidence type="ECO:0000256" key="1">
    <source>
        <dbReference type="ARBA" id="ARBA00004141"/>
    </source>
</evidence>
<keyword evidence="9" id="KW-1185">Reference proteome</keyword>
<comment type="similarity">
    <text evidence="2">Belongs to the patched family.</text>
</comment>
<evidence type="ECO:0000256" key="3">
    <source>
        <dbReference type="ARBA" id="ARBA00022692"/>
    </source>
</evidence>
<evidence type="ECO:0000256" key="2">
    <source>
        <dbReference type="ARBA" id="ARBA00005585"/>
    </source>
</evidence>
<keyword evidence="4" id="KW-1133">Transmembrane helix</keyword>
<dbReference type="EMBL" id="UZAH01027399">
    <property type="protein sequence ID" value="VDO91301.1"/>
    <property type="molecule type" value="Genomic_DNA"/>
</dbReference>
<dbReference type="AlphaFoldDB" id="A0A3P7YUL3"/>
<dbReference type="PANTHER" id="PTHR10796">
    <property type="entry name" value="PATCHED-RELATED"/>
    <property type="match status" value="1"/>
</dbReference>
<evidence type="ECO:0000256" key="6">
    <source>
        <dbReference type="ARBA" id="ARBA00023180"/>
    </source>
</evidence>
<dbReference type="InterPro" id="IPR036397">
    <property type="entry name" value="RNaseH_sf"/>
</dbReference>
<dbReference type="GO" id="GO:0030659">
    <property type="term" value="C:cytoplasmic vesicle membrane"/>
    <property type="evidence" value="ECO:0007669"/>
    <property type="project" value="TreeGrafter"/>
</dbReference>
<organism evidence="8">
    <name type="scientific">Heligmosomoides polygyrus</name>
    <name type="common">Parasitic roundworm</name>
    <dbReference type="NCBI Taxonomy" id="6339"/>
    <lineage>
        <taxon>Eukaryota</taxon>
        <taxon>Metazoa</taxon>
        <taxon>Ecdysozoa</taxon>
        <taxon>Nematoda</taxon>
        <taxon>Chromadorea</taxon>
        <taxon>Rhabditida</taxon>
        <taxon>Rhabditina</taxon>
        <taxon>Rhabditomorpha</taxon>
        <taxon>Strongyloidea</taxon>
        <taxon>Heligmosomidae</taxon>
        <taxon>Heligmosomoides</taxon>
    </lineage>
</organism>
<evidence type="ECO:0000256" key="5">
    <source>
        <dbReference type="ARBA" id="ARBA00023136"/>
    </source>
</evidence>
<keyword evidence="3" id="KW-0812">Transmembrane</keyword>
<sequence length="575" mass="65615">MKVLLFDYAAPHRAKVTTDKLAELDHVHMPHPPYLPDISPCDYDHFLCLQEFFTPGLAVNRQNNRIISWNVSAAIREKNWTAGRHILLQVWFGVIHFKGRSPLVFIESGVKSNKNEYQKTILEDVLKPWADAHFENDRWCFEQDSAPAHKARTTQQWYKCELQDFIAHEYWTSNNPWTSQSGQMLYAYDIALLVGVQRQMEKAVQLWQGVLADKDLWLNVKKTKLVGIGAVLCPLLAITSTYGIICLVGSRVNSMLFVMPFLVMGVGVDASFLMVYSWQRQIRYDYEVSQRMGVVYEECIPSISITSLTNVLSFAIGALTPTPEVRIFCLGTALAMGLTFIFQLILFGPLLAIATAGEKPHSSDDDFNSGWRAKLVSVLIFGLVAIYWYFAISGLITMKSRLDAKKILPSDSQLHYANSLQENYVWNEMFMPRFFVNTRFDLNNTTLTNQFWFMLQELESLPRCKGPDSSYVWFRGYVQSYNKTKEKYPIDAIYDPNRIDHFLRTDYYNFKAVIKFGNDSTCTNTCVTEESNHKPPVPPRHSSAFCATTAQPAAQFSGYFNWPLGDSSTQCAAKG</sequence>
<gene>
    <name evidence="8" type="ORF">HPBE_LOCUS12207</name>
</gene>
<dbReference type="Gene3D" id="3.30.420.10">
    <property type="entry name" value="Ribonuclease H-like superfamily/Ribonuclease H"/>
    <property type="match status" value="2"/>
</dbReference>
<reference evidence="10" key="2">
    <citation type="submission" date="2019-09" db="UniProtKB">
        <authorList>
            <consortium name="WormBaseParasite"/>
        </authorList>
    </citation>
    <scope>IDENTIFICATION</scope>
</reference>
<dbReference type="InterPro" id="IPR051697">
    <property type="entry name" value="Patched_domain-protein"/>
</dbReference>
<keyword evidence="6" id="KW-0325">Glycoprotein</keyword>
<evidence type="ECO:0000259" key="7">
    <source>
        <dbReference type="PROSITE" id="PS50156"/>
    </source>
</evidence>
<dbReference type="InterPro" id="IPR003392">
    <property type="entry name" value="PTHD_SSD"/>
</dbReference>
<dbReference type="WBParaSite" id="HPBE_0001220601-mRNA-1">
    <property type="protein sequence ID" value="HPBE_0001220601-mRNA-1"/>
    <property type="gene ID" value="HPBE_0001220601"/>
</dbReference>
<dbReference type="PROSITE" id="PS50156">
    <property type="entry name" value="SSD"/>
    <property type="match status" value="1"/>
</dbReference>
<dbReference type="GO" id="GO:0005886">
    <property type="term" value="C:plasma membrane"/>
    <property type="evidence" value="ECO:0007669"/>
    <property type="project" value="TreeGrafter"/>
</dbReference>
<dbReference type="OrthoDB" id="6510177at2759"/>
<dbReference type="Proteomes" id="UP000050761">
    <property type="component" value="Unassembled WGS sequence"/>
</dbReference>
<comment type="subcellular location">
    <subcellularLocation>
        <location evidence="1">Membrane</location>
        <topology evidence="1">Multi-pass membrane protein</topology>
    </subcellularLocation>
</comment>
<evidence type="ECO:0000313" key="8">
    <source>
        <dbReference type="EMBL" id="VDO91301.1"/>
    </source>
</evidence>
<dbReference type="PANTHER" id="PTHR10796:SF90">
    <property type="entry name" value="SSD DOMAIN-CONTAINING PROTEIN"/>
    <property type="match status" value="1"/>
</dbReference>
<dbReference type="Gene3D" id="1.20.1640.10">
    <property type="entry name" value="Multidrug efflux transporter AcrB transmembrane domain"/>
    <property type="match status" value="1"/>
</dbReference>
<keyword evidence="5" id="KW-0472">Membrane</keyword>
<evidence type="ECO:0000313" key="10">
    <source>
        <dbReference type="WBParaSite" id="HPBE_0001220601-mRNA-1"/>
    </source>
</evidence>
<reference evidence="8 9" key="1">
    <citation type="submission" date="2018-11" db="EMBL/GenBank/DDBJ databases">
        <authorList>
            <consortium name="Pathogen Informatics"/>
        </authorList>
    </citation>
    <scope>NUCLEOTIDE SEQUENCE [LARGE SCALE GENOMIC DNA]</scope>
</reference>
<dbReference type="GO" id="GO:0003676">
    <property type="term" value="F:nucleic acid binding"/>
    <property type="evidence" value="ECO:0007669"/>
    <property type="project" value="InterPro"/>
</dbReference>
<protein>
    <submittedName>
        <fullName evidence="10">SSD domain-containing protein</fullName>
    </submittedName>
</protein>
<dbReference type="Pfam" id="PF02460">
    <property type="entry name" value="Patched"/>
    <property type="match status" value="1"/>
</dbReference>
<dbReference type="GO" id="GO:0018996">
    <property type="term" value="P:molting cycle, collagen and cuticulin-based cuticle"/>
    <property type="evidence" value="ECO:0007669"/>
    <property type="project" value="TreeGrafter"/>
</dbReference>